<dbReference type="PANTHER" id="PTHR42648">
    <property type="entry name" value="TRANSPOSASE, PUTATIVE-RELATED"/>
    <property type="match status" value="1"/>
</dbReference>
<dbReference type="EMBL" id="SPRO01000128">
    <property type="protein sequence ID" value="TIC22581.1"/>
    <property type="molecule type" value="Genomic_DNA"/>
</dbReference>
<evidence type="ECO:0000256" key="5">
    <source>
        <dbReference type="ARBA" id="ARBA00022759"/>
    </source>
</evidence>
<evidence type="ECO:0000256" key="13">
    <source>
        <dbReference type="ARBA" id="ARBA00048173"/>
    </source>
</evidence>
<evidence type="ECO:0000256" key="2">
    <source>
        <dbReference type="ARBA" id="ARBA00022695"/>
    </source>
</evidence>
<evidence type="ECO:0000256" key="3">
    <source>
        <dbReference type="ARBA" id="ARBA00022722"/>
    </source>
</evidence>
<feature type="compositionally biased region" description="Acidic residues" evidence="15">
    <location>
        <begin position="394"/>
        <end position="407"/>
    </location>
</feature>
<name>A0A4T0QET3_9BASI</name>
<feature type="compositionally biased region" description="Basic residues" evidence="15">
    <location>
        <begin position="464"/>
        <end position="476"/>
    </location>
</feature>
<dbReference type="GO" id="GO:0003964">
    <property type="term" value="F:RNA-directed DNA polymerase activity"/>
    <property type="evidence" value="ECO:0007669"/>
    <property type="project" value="UniProtKB-KW"/>
</dbReference>
<dbReference type="GO" id="GO:0003887">
    <property type="term" value="F:DNA-directed DNA polymerase activity"/>
    <property type="evidence" value="ECO:0007669"/>
    <property type="project" value="UniProtKB-KW"/>
</dbReference>
<evidence type="ECO:0000256" key="11">
    <source>
        <dbReference type="ARBA" id="ARBA00022932"/>
    </source>
</evidence>
<evidence type="ECO:0000256" key="7">
    <source>
        <dbReference type="ARBA" id="ARBA00022842"/>
    </source>
</evidence>
<keyword evidence="4" id="KW-0479">Metal-binding</keyword>
<accession>A0A4T0QET3</accession>
<comment type="caution">
    <text evidence="17">The sequence shown here is derived from an EMBL/GenBank/DDBJ whole genome shotgun (WGS) entry which is preliminary data.</text>
</comment>
<dbReference type="GO" id="GO:0003723">
    <property type="term" value="F:RNA binding"/>
    <property type="evidence" value="ECO:0007669"/>
    <property type="project" value="UniProtKB-KW"/>
</dbReference>
<keyword evidence="5" id="KW-0255">Endonuclease</keyword>
<evidence type="ECO:0000256" key="9">
    <source>
        <dbReference type="ARBA" id="ARBA00022908"/>
    </source>
</evidence>
<evidence type="ECO:0000256" key="15">
    <source>
        <dbReference type="SAM" id="MobiDB-lite"/>
    </source>
</evidence>
<dbReference type="GO" id="GO:0015074">
    <property type="term" value="P:DNA integration"/>
    <property type="evidence" value="ECO:0007669"/>
    <property type="project" value="UniProtKB-KW"/>
</dbReference>
<dbReference type="PROSITE" id="PS50994">
    <property type="entry name" value="INTEGRASE"/>
    <property type="match status" value="1"/>
</dbReference>
<keyword evidence="10" id="KW-0695">RNA-directed DNA polymerase</keyword>
<keyword evidence="8" id="KW-0694">RNA-binding</keyword>
<dbReference type="Proteomes" id="UP000305647">
    <property type="component" value="Unassembled WGS sequence"/>
</dbReference>
<dbReference type="InterPro" id="IPR039537">
    <property type="entry name" value="Retrotran_Ty1/copia-like"/>
</dbReference>
<dbReference type="Pfam" id="PF25597">
    <property type="entry name" value="SH3_retrovirus"/>
    <property type="match status" value="1"/>
</dbReference>
<evidence type="ECO:0000256" key="8">
    <source>
        <dbReference type="ARBA" id="ARBA00022884"/>
    </source>
</evidence>
<keyword evidence="9" id="KW-0229">DNA integration</keyword>
<dbReference type="Pfam" id="PF00665">
    <property type="entry name" value="rve"/>
    <property type="match status" value="1"/>
</dbReference>
<gene>
    <name evidence="17" type="ORF">E3Q10_04438</name>
</gene>
<evidence type="ECO:0000259" key="16">
    <source>
        <dbReference type="PROSITE" id="PS50994"/>
    </source>
</evidence>
<dbReference type="InterPro" id="IPR001584">
    <property type="entry name" value="Integrase_cat-core"/>
</dbReference>
<evidence type="ECO:0000256" key="1">
    <source>
        <dbReference type="ARBA" id="ARBA00022578"/>
    </source>
</evidence>
<dbReference type="GO" id="GO:0004519">
    <property type="term" value="F:endonuclease activity"/>
    <property type="evidence" value="ECO:0007669"/>
    <property type="project" value="UniProtKB-KW"/>
</dbReference>
<feature type="region of interest" description="Disordered" evidence="15">
    <location>
        <begin position="383"/>
        <end position="491"/>
    </location>
</feature>
<evidence type="ECO:0000256" key="6">
    <source>
        <dbReference type="ARBA" id="ARBA00022801"/>
    </source>
</evidence>
<dbReference type="PANTHER" id="PTHR42648:SF11">
    <property type="entry name" value="TRANSPOSON TY4-P GAG-POL POLYPROTEIN"/>
    <property type="match status" value="1"/>
</dbReference>
<evidence type="ECO:0000256" key="10">
    <source>
        <dbReference type="ARBA" id="ARBA00022918"/>
    </source>
</evidence>
<proteinExistence type="predicted"/>
<keyword evidence="12" id="KW-0233">DNA recombination</keyword>
<keyword evidence="1" id="KW-0815">Transposition</keyword>
<feature type="compositionally biased region" description="Basic residues" evidence="15">
    <location>
        <begin position="444"/>
        <end position="456"/>
    </location>
</feature>
<evidence type="ECO:0000256" key="12">
    <source>
        <dbReference type="ARBA" id="ARBA00023172"/>
    </source>
</evidence>
<comment type="catalytic activity">
    <reaction evidence="13">
        <text>DNA(n) + a 2'-deoxyribonucleoside 5'-triphosphate = DNA(n+1) + diphosphate</text>
        <dbReference type="Rhea" id="RHEA:22508"/>
        <dbReference type="Rhea" id="RHEA-COMP:17339"/>
        <dbReference type="Rhea" id="RHEA-COMP:17340"/>
        <dbReference type="ChEBI" id="CHEBI:33019"/>
        <dbReference type="ChEBI" id="CHEBI:61560"/>
        <dbReference type="ChEBI" id="CHEBI:173112"/>
        <dbReference type="EC" id="2.7.7.49"/>
    </reaction>
</comment>
<evidence type="ECO:0000256" key="4">
    <source>
        <dbReference type="ARBA" id="ARBA00022723"/>
    </source>
</evidence>
<dbReference type="InterPro" id="IPR012337">
    <property type="entry name" value="RNaseH-like_sf"/>
</dbReference>
<keyword evidence="11" id="KW-0808">Transferase</keyword>
<dbReference type="GO" id="GO:0046872">
    <property type="term" value="F:metal ion binding"/>
    <property type="evidence" value="ECO:0007669"/>
    <property type="project" value="UniProtKB-KW"/>
</dbReference>
<protein>
    <submittedName>
        <fullName evidence="17">Rve-domain-containing protein</fullName>
    </submittedName>
</protein>
<keyword evidence="2" id="KW-0548">Nucleotidyltransferase</keyword>
<dbReference type="SUPFAM" id="SSF53098">
    <property type="entry name" value="Ribonuclease H-like"/>
    <property type="match status" value="1"/>
</dbReference>
<reference evidence="17 18" key="1">
    <citation type="submission" date="2019-03" db="EMBL/GenBank/DDBJ databases">
        <title>Sequencing 25 genomes of Wallemia mellicola.</title>
        <authorList>
            <person name="Gostincar C."/>
        </authorList>
    </citation>
    <scope>NUCLEOTIDE SEQUENCE [LARGE SCALE GENOMIC DNA]</scope>
    <source>
        <strain evidence="17 18">EXF-8738</strain>
    </source>
</reference>
<dbReference type="GO" id="GO:0005634">
    <property type="term" value="C:nucleus"/>
    <property type="evidence" value="ECO:0007669"/>
    <property type="project" value="UniProtKB-ARBA"/>
</dbReference>
<evidence type="ECO:0000313" key="18">
    <source>
        <dbReference type="Proteomes" id="UP000305647"/>
    </source>
</evidence>
<dbReference type="GO" id="GO:0016787">
    <property type="term" value="F:hydrolase activity"/>
    <property type="evidence" value="ECO:0007669"/>
    <property type="project" value="UniProtKB-KW"/>
</dbReference>
<sequence length="491" mass="57026">MCDKPEAVGETSADTVYMTAPDDNIKNNINQLNFFGIDSRIVPPRDRAPLCRFITVKLTARKIVKAQKTQLKLAERFLGTKNRAELQMVLWLMKGVSVERFFNITFPRNQMINCDSCKMNKTNQPSFDGKLNKAKEPLHILHSDLMNIQTETDEKYVFVIIDEYTRYTWTFPLKYKSEVFDVITKLHTEIERQTGHKVKKIHSDRAKEYMSERLINYYKKHGIIDEQTAGYAPSSNGIAERYNQTIQRGIATLLTDAKLPNDYWMFAMNYYTHIKNCSPHSSIETTPIEGLFDILPPLHRLKAFGCRAYIQHPTLTTNKISPIRSPGIFLGFDKQSNGALIQVNDDILTSRNVHYNESKFPGITNINTIYSANHSFAYRSPISSNYDDSHTDSIEDEEEEVGEEESSSEAASVTQNEPDPHIQEQEEPHKKKHHIYHKMTSTSGHRRSSRKRHHTPYRTALIRKDRRSFRKQHHTPHIITPRNRNRRRHHT</sequence>
<feature type="compositionally biased region" description="Basic and acidic residues" evidence="15">
    <location>
        <begin position="418"/>
        <end position="429"/>
    </location>
</feature>
<dbReference type="AlphaFoldDB" id="A0A4T0QET3"/>
<feature type="domain" description="Integrase catalytic" evidence="16">
    <location>
        <begin position="133"/>
        <end position="295"/>
    </location>
</feature>
<dbReference type="Gene3D" id="3.30.420.10">
    <property type="entry name" value="Ribonuclease H-like superfamily/Ribonuclease H"/>
    <property type="match status" value="1"/>
</dbReference>
<evidence type="ECO:0000256" key="14">
    <source>
        <dbReference type="ARBA" id="ARBA00049244"/>
    </source>
</evidence>
<dbReference type="InterPro" id="IPR036397">
    <property type="entry name" value="RNaseH_sf"/>
</dbReference>
<keyword evidence="3" id="KW-0540">Nuclease</keyword>
<keyword evidence="6" id="KW-0378">Hydrolase</keyword>
<dbReference type="InterPro" id="IPR057670">
    <property type="entry name" value="SH3_retrovirus"/>
</dbReference>
<keyword evidence="7" id="KW-0460">Magnesium</keyword>
<dbReference type="GO" id="GO:0006310">
    <property type="term" value="P:DNA recombination"/>
    <property type="evidence" value="ECO:0007669"/>
    <property type="project" value="UniProtKB-KW"/>
</dbReference>
<dbReference type="GO" id="GO:0032196">
    <property type="term" value="P:transposition"/>
    <property type="evidence" value="ECO:0007669"/>
    <property type="project" value="UniProtKB-KW"/>
</dbReference>
<keyword evidence="11" id="KW-0239">DNA-directed DNA polymerase</keyword>
<organism evidence="17 18">
    <name type="scientific">Wallemia mellicola</name>
    <dbReference type="NCBI Taxonomy" id="1708541"/>
    <lineage>
        <taxon>Eukaryota</taxon>
        <taxon>Fungi</taxon>
        <taxon>Dikarya</taxon>
        <taxon>Basidiomycota</taxon>
        <taxon>Wallemiomycotina</taxon>
        <taxon>Wallemiomycetes</taxon>
        <taxon>Wallemiales</taxon>
        <taxon>Wallemiaceae</taxon>
        <taxon>Wallemia</taxon>
    </lineage>
</organism>
<evidence type="ECO:0000313" key="17">
    <source>
        <dbReference type="EMBL" id="TIC22581.1"/>
    </source>
</evidence>
<comment type="catalytic activity">
    <reaction evidence="14">
        <text>DNA(n) + a 2'-deoxyribonucleoside 5'-triphosphate = DNA(n+1) + diphosphate</text>
        <dbReference type="Rhea" id="RHEA:22508"/>
        <dbReference type="Rhea" id="RHEA-COMP:17339"/>
        <dbReference type="Rhea" id="RHEA-COMP:17340"/>
        <dbReference type="ChEBI" id="CHEBI:33019"/>
        <dbReference type="ChEBI" id="CHEBI:61560"/>
        <dbReference type="ChEBI" id="CHEBI:173112"/>
        <dbReference type="EC" id="2.7.7.7"/>
    </reaction>
</comment>